<dbReference type="InterPro" id="IPR033192">
    <property type="entry name" value="ODAD3"/>
</dbReference>
<dbReference type="GO" id="GO:0036064">
    <property type="term" value="C:ciliary basal body"/>
    <property type="evidence" value="ECO:0007669"/>
    <property type="project" value="TreeGrafter"/>
</dbReference>
<proteinExistence type="predicted"/>
<organism evidence="2 3">
    <name type="scientific">Haematococcus lacustris</name>
    <name type="common">Green alga</name>
    <name type="synonym">Haematococcus pluvialis</name>
    <dbReference type="NCBI Taxonomy" id="44745"/>
    <lineage>
        <taxon>Eukaryota</taxon>
        <taxon>Viridiplantae</taxon>
        <taxon>Chlorophyta</taxon>
        <taxon>core chlorophytes</taxon>
        <taxon>Chlorophyceae</taxon>
        <taxon>CS clade</taxon>
        <taxon>Chlamydomonadales</taxon>
        <taxon>Haematococcaceae</taxon>
        <taxon>Haematococcus</taxon>
    </lineage>
</organism>
<keyword evidence="3" id="KW-1185">Reference proteome</keyword>
<feature type="non-terminal residue" evidence="2">
    <location>
        <position position="1"/>
    </location>
</feature>
<comment type="caution">
    <text evidence="2">The sequence shown here is derived from an EMBL/GenBank/DDBJ whole genome shotgun (WGS) entry which is preliminary data.</text>
</comment>
<dbReference type="Proteomes" id="UP000485058">
    <property type="component" value="Unassembled WGS sequence"/>
</dbReference>
<evidence type="ECO:0000313" key="3">
    <source>
        <dbReference type="Proteomes" id="UP000485058"/>
    </source>
</evidence>
<dbReference type="AlphaFoldDB" id="A0A6A0A9Z6"/>
<dbReference type="PANTHER" id="PTHR46518">
    <property type="entry name" value="COILED-COIL DOMAIN-CONTAINING PROTEIN 151"/>
    <property type="match status" value="1"/>
</dbReference>
<dbReference type="GO" id="GO:0003341">
    <property type="term" value="P:cilium movement"/>
    <property type="evidence" value="ECO:0007669"/>
    <property type="project" value="InterPro"/>
</dbReference>
<keyword evidence="1" id="KW-0175">Coiled coil</keyword>
<name>A0A6A0A9Z6_HAELA</name>
<dbReference type="GO" id="GO:0036158">
    <property type="term" value="P:outer dynein arm assembly"/>
    <property type="evidence" value="ECO:0007669"/>
    <property type="project" value="InterPro"/>
</dbReference>
<protein>
    <submittedName>
        <fullName evidence="2">Uncharacterized protein</fullName>
    </submittedName>
</protein>
<dbReference type="GO" id="GO:0097542">
    <property type="term" value="C:ciliary tip"/>
    <property type="evidence" value="ECO:0007669"/>
    <property type="project" value="TreeGrafter"/>
</dbReference>
<sequence length="91" mass="10165">SAAAVAASSKEARELRLLENRLDKATAKANEAQSIRKMYEQVLDRMRQEALGFNAQVQALEVSLADKRLELDEAHDAQRLAQRSKEAAKQD</sequence>
<reference evidence="2 3" key="1">
    <citation type="submission" date="2020-02" db="EMBL/GenBank/DDBJ databases">
        <title>Draft genome sequence of Haematococcus lacustris strain NIES-144.</title>
        <authorList>
            <person name="Morimoto D."/>
            <person name="Nakagawa S."/>
            <person name="Yoshida T."/>
            <person name="Sawayama S."/>
        </authorList>
    </citation>
    <scope>NUCLEOTIDE SEQUENCE [LARGE SCALE GENOMIC DNA]</scope>
    <source>
        <strain evidence="2 3">NIES-144</strain>
    </source>
</reference>
<dbReference type="GO" id="GO:0035253">
    <property type="term" value="C:ciliary rootlet"/>
    <property type="evidence" value="ECO:0007669"/>
    <property type="project" value="TreeGrafter"/>
</dbReference>
<accession>A0A6A0A9Z6</accession>
<dbReference type="EMBL" id="BLLF01004419">
    <property type="protein sequence ID" value="GFH29569.1"/>
    <property type="molecule type" value="Genomic_DNA"/>
</dbReference>
<gene>
    <name evidence="2" type="ORF">HaLaN_28253</name>
</gene>
<feature type="coiled-coil region" evidence="1">
    <location>
        <begin position="8"/>
        <end position="77"/>
    </location>
</feature>
<evidence type="ECO:0000313" key="2">
    <source>
        <dbReference type="EMBL" id="GFH29569.1"/>
    </source>
</evidence>
<dbReference type="PANTHER" id="PTHR46518:SF1">
    <property type="entry name" value="OUTER DYNEIN ARM-DOCKING COMPLEX SUBUNIT 3"/>
    <property type="match status" value="1"/>
</dbReference>
<evidence type="ECO:0000256" key="1">
    <source>
        <dbReference type="SAM" id="Coils"/>
    </source>
</evidence>